<feature type="binding site" evidence="4">
    <location>
        <begin position="3"/>
        <end position="7"/>
    </location>
    <ligand>
        <name>ATP</name>
        <dbReference type="ChEBI" id="CHEBI:30616"/>
    </ligand>
</feature>
<dbReference type="NCBIfam" id="TIGR02727">
    <property type="entry name" value="MTHFS_bact"/>
    <property type="match status" value="1"/>
</dbReference>
<evidence type="ECO:0000256" key="5">
    <source>
        <dbReference type="RuleBase" id="RU361279"/>
    </source>
</evidence>
<keyword evidence="3 4" id="KW-0067">ATP-binding</keyword>
<dbReference type="EC" id="6.3.3.2" evidence="5"/>
<evidence type="ECO:0000256" key="2">
    <source>
        <dbReference type="ARBA" id="ARBA00022741"/>
    </source>
</evidence>
<feature type="binding site" evidence="4">
    <location>
        <position position="55"/>
    </location>
    <ligand>
        <name>substrate</name>
    </ligand>
</feature>
<evidence type="ECO:0000256" key="3">
    <source>
        <dbReference type="ARBA" id="ARBA00022840"/>
    </source>
</evidence>
<dbReference type="InterPro" id="IPR024185">
    <property type="entry name" value="FTHF_cligase-like_sf"/>
</dbReference>
<dbReference type="PIRSF" id="PIRSF006806">
    <property type="entry name" value="FTHF_cligase"/>
    <property type="match status" value="1"/>
</dbReference>
<gene>
    <name evidence="6" type="ORF">SAMN05421540_106113</name>
</gene>
<reference evidence="6 7" key="1">
    <citation type="submission" date="2016-10" db="EMBL/GenBank/DDBJ databases">
        <authorList>
            <person name="de Groot N.N."/>
        </authorList>
    </citation>
    <scope>NUCLEOTIDE SEQUENCE [LARGE SCALE GENOMIC DNA]</scope>
    <source>
        <strain evidence="6 7">DSM 23581</strain>
    </source>
</reference>
<keyword evidence="6" id="KW-0436">Ligase</keyword>
<keyword evidence="2 4" id="KW-0547">Nucleotide-binding</keyword>
<dbReference type="RefSeq" id="WP_093244307.1">
    <property type="nucleotide sequence ID" value="NZ_FNQF01000006.1"/>
</dbReference>
<comment type="cofactor">
    <cofactor evidence="5">
        <name>Mg(2+)</name>
        <dbReference type="ChEBI" id="CHEBI:18420"/>
    </cofactor>
</comment>
<dbReference type="Proteomes" id="UP000198820">
    <property type="component" value="Unassembled WGS sequence"/>
</dbReference>
<dbReference type="Gene3D" id="3.40.50.10420">
    <property type="entry name" value="NagB/RpiA/CoA transferase-like"/>
    <property type="match status" value="1"/>
</dbReference>
<organism evidence="6 7">
    <name type="scientific">Psychroflexus halocasei</name>
    <dbReference type="NCBI Taxonomy" id="908615"/>
    <lineage>
        <taxon>Bacteria</taxon>
        <taxon>Pseudomonadati</taxon>
        <taxon>Bacteroidota</taxon>
        <taxon>Flavobacteriia</taxon>
        <taxon>Flavobacteriales</taxon>
        <taxon>Flavobacteriaceae</taxon>
        <taxon>Psychroflexus</taxon>
    </lineage>
</organism>
<dbReference type="AlphaFoldDB" id="A0A1H4BP54"/>
<feature type="binding site" evidence="4">
    <location>
        <begin position="131"/>
        <end position="139"/>
    </location>
    <ligand>
        <name>ATP</name>
        <dbReference type="ChEBI" id="CHEBI:30616"/>
    </ligand>
</feature>
<dbReference type="Pfam" id="PF01812">
    <property type="entry name" value="5-FTHF_cyc-lig"/>
    <property type="match status" value="1"/>
</dbReference>
<keyword evidence="5" id="KW-0479">Metal-binding</keyword>
<accession>A0A1H4BP54</accession>
<keyword evidence="7" id="KW-1185">Reference proteome</keyword>
<dbReference type="GO" id="GO:0030272">
    <property type="term" value="F:5-formyltetrahydrofolate cyclo-ligase activity"/>
    <property type="evidence" value="ECO:0007669"/>
    <property type="project" value="UniProtKB-EC"/>
</dbReference>
<dbReference type="GO" id="GO:0009396">
    <property type="term" value="P:folic acid-containing compound biosynthetic process"/>
    <property type="evidence" value="ECO:0007669"/>
    <property type="project" value="TreeGrafter"/>
</dbReference>
<dbReference type="InterPro" id="IPR037171">
    <property type="entry name" value="NagB/RpiA_transferase-like"/>
</dbReference>
<dbReference type="EMBL" id="FNQF01000006">
    <property type="protein sequence ID" value="SEA49844.1"/>
    <property type="molecule type" value="Genomic_DNA"/>
</dbReference>
<dbReference type="InterPro" id="IPR002698">
    <property type="entry name" value="FTHF_cligase"/>
</dbReference>
<feature type="binding site" evidence="4">
    <location>
        <position position="50"/>
    </location>
    <ligand>
        <name>substrate</name>
    </ligand>
</feature>
<dbReference type="STRING" id="908615.SAMN05421540_106113"/>
<dbReference type="GO" id="GO:0035999">
    <property type="term" value="P:tetrahydrofolate interconversion"/>
    <property type="evidence" value="ECO:0007669"/>
    <property type="project" value="TreeGrafter"/>
</dbReference>
<comment type="catalytic activity">
    <reaction evidence="5">
        <text>(6S)-5-formyl-5,6,7,8-tetrahydrofolate + ATP = (6R)-5,10-methenyltetrahydrofolate + ADP + phosphate</text>
        <dbReference type="Rhea" id="RHEA:10488"/>
        <dbReference type="ChEBI" id="CHEBI:30616"/>
        <dbReference type="ChEBI" id="CHEBI:43474"/>
        <dbReference type="ChEBI" id="CHEBI:57455"/>
        <dbReference type="ChEBI" id="CHEBI:57457"/>
        <dbReference type="ChEBI" id="CHEBI:456216"/>
        <dbReference type="EC" id="6.3.3.2"/>
    </reaction>
</comment>
<dbReference type="PANTHER" id="PTHR23407">
    <property type="entry name" value="ATPASE INHIBITOR/5-FORMYLTETRAHYDROFOLATE CYCLO-LIGASE"/>
    <property type="match status" value="1"/>
</dbReference>
<evidence type="ECO:0000256" key="4">
    <source>
        <dbReference type="PIRSR" id="PIRSR006806-1"/>
    </source>
</evidence>
<dbReference type="GO" id="GO:0046872">
    <property type="term" value="F:metal ion binding"/>
    <property type="evidence" value="ECO:0007669"/>
    <property type="project" value="UniProtKB-KW"/>
</dbReference>
<name>A0A1H4BP54_9FLAO</name>
<evidence type="ECO:0000313" key="7">
    <source>
        <dbReference type="Proteomes" id="UP000198820"/>
    </source>
</evidence>
<keyword evidence="5" id="KW-0460">Magnesium</keyword>
<protein>
    <recommendedName>
        <fullName evidence="5">5-formyltetrahydrofolate cyclo-ligase</fullName>
        <ecNumber evidence="5">6.3.3.2</ecNumber>
    </recommendedName>
</protein>
<comment type="similarity">
    <text evidence="1 5">Belongs to the 5-formyltetrahydrofolate cyclo-ligase family.</text>
</comment>
<proteinExistence type="inferred from homology"/>
<dbReference type="SUPFAM" id="SSF100950">
    <property type="entry name" value="NagB/RpiA/CoA transferase-like"/>
    <property type="match status" value="1"/>
</dbReference>
<evidence type="ECO:0000256" key="1">
    <source>
        <dbReference type="ARBA" id="ARBA00010638"/>
    </source>
</evidence>
<evidence type="ECO:0000313" key="6">
    <source>
        <dbReference type="EMBL" id="SEA49844.1"/>
    </source>
</evidence>
<dbReference type="GO" id="GO:0005524">
    <property type="term" value="F:ATP binding"/>
    <property type="evidence" value="ECO:0007669"/>
    <property type="project" value="UniProtKB-KW"/>
</dbReference>
<sequence length="187" mass="21762">MTKNELRIKYKAKRKELSEHEIDQLSLDIANQCLNLDIWNHRLYHIFLSITRHQEINTEHLLHAIQGKDKDVVISKTQKDLEMAHYLLTDSTPIKHNKYGIPEPQDGISIKAEDLDVVFIPLLAFDQQGNRVGYGKGYYDVFLDQCRKNVIKVGLSFFSAEKEIEAQAHDQQLNYCVTPSKIYEFEN</sequence>
<dbReference type="PANTHER" id="PTHR23407:SF1">
    <property type="entry name" value="5-FORMYLTETRAHYDROFOLATE CYCLO-LIGASE"/>
    <property type="match status" value="1"/>
</dbReference>